<keyword evidence="3" id="KW-1185">Reference proteome</keyword>
<dbReference type="InterPro" id="IPR032567">
    <property type="entry name" value="RTL1-rel"/>
</dbReference>
<dbReference type="CDD" id="cd00303">
    <property type="entry name" value="retropepsin_like"/>
    <property type="match status" value="1"/>
</dbReference>
<dbReference type="AlphaFoldDB" id="A0AAQ3WDZ5"/>
<dbReference type="PANTHER" id="PTHR15503">
    <property type="entry name" value="LDOC1 RELATED"/>
    <property type="match status" value="1"/>
</dbReference>
<dbReference type="InterPro" id="IPR043502">
    <property type="entry name" value="DNA/RNA_pol_sf"/>
</dbReference>
<evidence type="ECO:0008006" key="4">
    <source>
        <dbReference type="Google" id="ProtNLM"/>
    </source>
</evidence>
<evidence type="ECO:0000256" key="1">
    <source>
        <dbReference type="SAM" id="MobiDB-lite"/>
    </source>
</evidence>
<gene>
    <name evidence="2" type="ORF">U9M48_008809</name>
</gene>
<feature type="region of interest" description="Disordered" evidence="1">
    <location>
        <begin position="153"/>
        <end position="174"/>
    </location>
</feature>
<dbReference type="InterPro" id="IPR043128">
    <property type="entry name" value="Rev_trsase/Diguanyl_cyclase"/>
</dbReference>
<protein>
    <recommendedName>
        <fullName evidence="4">Reverse transcriptase domain-containing protein</fullName>
    </recommendedName>
</protein>
<dbReference type="EMBL" id="CP144746">
    <property type="protein sequence ID" value="WVZ58543.1"/>
    <property type="molecule type" value="Genomic_DNA"/>
</dbReference>
<accession>A0AAQ3WDZ5</accession>
<dbReference type="Gene3D" id="3.10.10.10">
    <property type="entry name" value="HIV Type 1 Reverse Transcriptase, subunit A, domain 1"/>
    <property type="match status" value="1"/>
</dbReference>
<dbReference type="Proteomes" id="UP001341281">
    <property type="component" value="Chromosome 02"/>
</dbReference>
<evidence type="ECO:0000313" key="3">
    <source>
        <dbReference type="Proteomes" id="UP001341281"/>
    </source>
</evidence>
<dbReference type="CDD" id="cd01647">
    <property type="entry name" value="RT_LTR"/>
    <property type="match status" value="1"/>
</dbReference>
<dbReference type="Pfam" id="PF08284">
    <property type="entry name" value="RVP_2"/>
    <property type="match status" value="1"/>
</dbReference>
<dbReference type="Gene3D" id="2.40.70.10">
    <property type="entry name" value="Acid Proteases"/>
    <property type="match status" value="1"/>
</dbReference>
<proteinExistence type="predicted"/>
<dbReference type="SUPFAM" id="SSF50630">
    <property type="entry name" value="Acid proteases"/>
    <property type="match status" value="1"/>
</dbReference>
<name>A0AAQ3WDZ5_PASNO</name>
<feature type="non-terminal residue" evidence="2">
    <location>
        <position position="538"/>
    </location>
</feature>
<dbReference type="PANTHER" id="PTHR15503:SF22">
    <property type="entry name" value="TRANSPOSON TY3-I GAG POLYPROTEIN"/>
    <property type="match status" value="1"/>
</dbReference>
<dbReference type="InterPro" id="IPR021109">
    <property type="entry name" value="Peptidase_aspartic_dom_sf"/>
</dbReference>
<organism evidence="2 3">
    <name type="scientific">Paspalum notatum var. saurae</name>
    <dbReference type="NCBI Taxonomy" id="547442"/>
    <lineage>
        <taxon>Eukaryota</taxon>
        <taxon>Viridiplantae</taxon>
        <taxon>Streptophyta</taxon>
        <taxon>Embryophyta</taxon>
        <taxon>Tracheophyta</taxon>
        <taxon>Spermatophyta</taxon>
        <taxon>Magnoliopsida</taxon>
        <taxon>Liliopsida</taxon>
        <taxon>Poales</taxon>
        <taxon>Poaceae</taxon>
        <taxon>PACMAD clade</taxon>
        <taxon>Panicoideae</taxon>
        <taxon>Andropogonodae</taxon>
        <taxon>Paspaleae</taxon>
        <taxon>Paspalinae</taxon>
        <taxon>Paspalum</taxon>
    </lineage>
</organism>
<reference evidence="2 3" key="1">
    <citation type="submission" date="2024-02" db="EMBL/GenBank/DDBJ databases">
        <title>High-quality chromosome-scale genome assembly of Pensacola bahiagrass (Paspalum notatum Flugge var. saurae).</title>
        <authorList>
            <person name="Vega J.M."/>
            <person name="Podio M."/>
            <person name="Orjuela J."/>
            <person name="Siena L.A."/>
            <person name="Pessino S.C."/>
            <person name="Combes M.C."/>
            <person name="Mariac C."/>
            <person name="Albertini E."/>
            <person name="Pupilli F."/>
            <person name="Ortiz J.P.A."/>
            <person name="Leblanc O."/>
        </authorList>
    </citation>
    <scope>NUCLEOTIDE SEQUENCE [LARGE SCALE GENOMIC DNA]</scope>
    <source>
        <strain evidence="2">R1</strain>
        <tissue evidence="2">Leaf</tissue>
    </source>
</reference>
<sequence>PRQHYPSSPCHGTTANRIRFHGSTPATTYSVATRPWPRNVSSSPPFTWTAWRRSGIARWRVSLASSHGPPRFVDFVDMRFSPPIHFNSLDPHLLRLHRGLLAPCSNLTPQHQVDLFTAGLGQSLAPDVELQRPSNLQTAMSLARAYERRNLAADSTSGAATRAQPKPRPHLPPVATLPAAAATSQPGVPRLEAPPRQRFRRLSPEEVADKRRKGECYFCSEKFSPDHKCASKGVFLLQLDEDAMDEEAADELGISLHALTSIDAGQTMQLRIGGADLLALVDSGSTHTFIHRDTANRLHLHVTERARLMVKMANGNHIPSVGLCAATDVLIQEEVFSLNCFVLALDGFDIVLGVQWLKTLGPIIWDFAALTMAFYCGGPAICWQGLGGLNLHLCSIDACEDLMQALLVAHEHLFAAPQTLSPAWRQDHRIHLLPDTAPVAVRPYRYPQLLKDEIERQCEETWCQGIIRESTSPFSSPVLLVKKHDRSWRFCVDYRGLNDRTVKDKFPIPVVDELLDELKGARYFTKLDLHSGYHHARR</sequence>
<evidence type="ECO:0000313" key="2">
    <source>
        <dbReference type="EMBL" id="WVZ58543.1"/>
    </source>
</evidence>
<dbReference type="Gene3D" id="3.30.70.270">
    <property type="match status" value="1"/>
</dbReference>
<dbReference type="SUPFAM" id="SSF56672">
    <property type="entry name" value="DNA/RNA polymerases"/>
    <property type="match status" value="1"/>
</dbReference>